<organism evidence="15 16">
    <name type="scientific">Kerstersia gyiorum</name>
    <dbReference type="NCBI Taxonomy" id="206506"/>
    <lineage>
        <taxon>Bacteria</taxon>
        <taxon>Pseudomonadati</taxon>
        <taxon>Pseudomonadota</taxon>
        <taxon>Betaproteobacteria</taxon>
        <taxon>Burkholderiales</taxon>
        <taxon>Alcaligenaceae</taxon>
        <taxon>Kerstersia</taxon>
    </lineage>
</organism>
<evidence type="ECO:0000256" key="5">
    <source>
        <dbReference type="ARBA" id="ARBA00022670"/>
    </source>
</evidence>
<evidence type="ECO:0000256" key="10">
    <source>
        <dbReference type="ARBA" id="ARBA00044770"/>
    </source>
</evidence>
<dbReference type="UniPathway" id="UPA00219"/>
<dbReference type="InterPro" id="IPR012338">
    <property type="entry name" value="Beta-lactam/transpept-like"/>
</dbReference>
<keyword evidence="8" id="KW-0378">Hydrolase</keyword>
<comment type="catalytic activity">
    <reaction evidence="11">
        <text>[GlcNAc-(1-&gt;4)-Mur2Ac(oyl-L-Ala-gamma-D-Glu-L-Lys-D-Ala-D-Ala)](n)-di-trans,octa-cis-undecaprenyl diphosphate + beta-D-GlcNAc-(1-&gt;4)-Mur2Ac(oyl-L-Ala-gamma-D-Glu-L-Lys-D-Ala-D-Ala)-di-trans,octa-cis-undecaprenyl diphosphate = [GlcNAc-(1-&gt;4)-Mur2Ac(oyl-L-Ala-gamma-D-Glu-L-Lys-D-Ala-D-Ala)](n+1)-di-trans,octa-cis-undecaprenyl diphosphate + di-trans,octa-cis-undecaprenyl diphosphate + H(+)</text>
        <dbReference type="Rhea" id="RHEA:23708"/>
        <dbReference type="Rhea" id="RHEA-COMP:9602"/>
        <dbReference type="Rhea" id="RHEA-COMP:9603"/>
        <dbReference type="ChEBI" id="CHEBI:15378"/>
        <dbReference type="ChEBI" id="CHEBI:58405"/>
        <dbReference type="ChEBI" id="CHEBI:60033"/>
        <dbReference type="ChEBI" id="CHEBI:78435"/>
        <dbReference type="EC" id="2.4.99.28"/>
    </reaction>
</comment>
<feature type="domain" description="Glycosyl transferase family 51" evidence="13">
    <location>
        <begin position="46"/>
        <end position="209"/>
    </location>
</feature>
<name>A0A171KX95_9BURK</name>
<dbReference type="PANTHER" id="PTHR32282">
    <property type="entry name" value="BINDING PROTEIN TRANSPEPTIDASE, PUTATIVE-RELATED"/>
    <property type="match status" value="1"/>
</dbReference>
<dbReference type="SUPFAM" id="SSF56601">
    <property type="entry name" value="beta-lactamase/transpeptidase-like"/>
    <property type="match status" value="1"/>
</dbReference>
<evidence type="ECO:0000313" key="15">
    <source>
        <dbReference type="EMBL" id="KKO73512.1"/>
    </source>
</evidence>
<evidence type="ECO:0000256" key="2">
    <source>
        <dbReference type="ARBA" id="ARBA00007090"/>
    </source>
</evidence>
<keyword evidence="9" id="KW-0511">Multifunctional enzyme</keyword>
<evidence type="ECO:0000256" key="4">
    <source>
        <dbReference type="ARBA" id="ARBA00022645"/>
    </source>
</evidence>
<keyword evidence="6" id="KW-0328">Glycosyltransferase</keyword>
<dbReference type="InterPro" id="IPR036950">
    <property type="entry name" value="PBP_transglycosylase"/>
</dbReference>
<dbReference type="Proteomes" id="UP000078084">
    <property type="component" value="Unassembled WGS sequence"/>
</dbReference>
<comment type="pathway">
    <text evidence="1">Cell wall biogenesis; peptidoglycan biosynthesis.</text>
</comment>
<dbReference type="InterPro" id="IPR011815">
    <property type="entry name" value="PBP_1c"/>
</dbReference>
<evidence type="ECO:0000256" key="3">
    <source>
        <dbReference type="ARBA" id="ARBA00007739"/>
    </source>
</evidence>
<dbReference type="GO" id="GO:0006508">
    <property type="term" value="P:proteolysis"/>
    <property type="evidence" value="ECO:0007669"/>
    <property type="project" value="UniProtKB-KW"/>
</dbReference>
<dbReference type="GO" id="GO:0008658">
    <property type="term" value="F:penicillin binding"/>
    <property type="evidence" value="ECO:0007669"/>
    <property type="project" value="InterPro"/>
</dbReference>
<dbReference type="EC" id="2.4.99.28" evidence="10"/>
<dbReference type="FunFam" id="1.10.3810.10:FF:000006">
    <property type="entry name" value="Penicillin-binding protein 1C"/>
    <property type="match status" value="1"/>
</dbReference>
<evidence type="ECO:0000313" key="16">
    <source>
        <dbReference type="Proteomes" id="UP000078084"/>
    </source>
</evidence>
<dbReference type="STRING" id="206506.AAV32_03575"/>
<dbReference type="GO" id="GO:0008955">
    <property type="term" value="F:peptidoglycan glycosyltransferase activity"/>
    <property type="evidence" value="ECO:0007669"/>
    <property type="project" value="UniProtKB-EC"/>
</dbReference>
<dbReference type="EMBL" id="LBNE01000001">
    <property type="protein sequence ID" value="KKO73512.1"/>
    <property type="molecule type" value="Genomic_DNA"/>
</dbReference>
<dbReference type="SUPFAM" id="SSF53955">
    <property type="entry name" value="Lysozyme-like"/>
    <property type="match status" value="1"/>
</dbReference>
<feature type="domain" description="Penicillin-binding protein transpeptidase" evidence="12">
    <location>
        <begin position="286"/>
        <end position="528"/>
    </location>
</feature>
<dbReference type="GO" id="GO:0004180">
    <property type="term" value="F:carboxypeptidase activity"/>
    <property type="evidence" value="ECO:0007669"/>
    <property type="project" value="UniProtKB-KW"/>
</dbReference>
<dbReference type="GO" id="GO:0009252">
    <property type="term" value="P:peptidoglycan biosynthetic process"/>
    <property type="evidence" value="ECO:0007669"/>
    <property type="project" value="UniProtKB-UniPathway"/>
</dbReference>
<evidence type="ECO:0000259" key="14">
    <source>
        <dbReference type="Pfam" id="PF06832"/>
    </source>
</evidence>
<evidence type="ECO:0000256" key="9">
    <source>
        <dbReference type="ARBA" id="ARBA00023268"/>
    </source>
</evidence>
<comment type="caution">
    <text evidence="15">The sequence shown here is derived from an EMBL/GenBank/DDBJ whole genome shotgun (WGS) entry which is preliminary data.</text>
</comment>
<dbReference type="InterPro" id="IPR001264">
    <property type="entry name" value="Glyco_trans_51"/>
</dbReference>
<dbReference type="InterPro" id="IPR009647">
    <property type="entry name" value="PBP_C"/>
</dbReference>
<evidence type="ECO:0000259" key="13">
    <source>
        <dbReference type="Pfam" id="PF00912"/>
    </source>
</evidence>
<gene>
    <name evidence="15" type="ORF">AAV32_03575</name>
</gene>
<protein>
    <recommendedName>
        <fullName evidence="10">peptidoglycan glycosyltransferase</fullName>
        <ecNumber evidence="10">2.4.99.28</ecNumber>
    </recommendedName>
</protein>
<evidence type="ECO:0000256" key="7">
    <source>
        <dbReference type="ARBA" id="ARBA00022679"/>
    </source>
</evidence>
<accession>A0A171KX95</accession>
<evidence type="ECO:0000256" key="1">
    <source>
        <dbReference type="ARBA" id="ARBA00004752"/>
    </source>
</evidence>
<proteinExistence type="inferred from homology"/>
<reference evidence="15 16" key="1">
    <citation type="submission" date="2015-04" db="EMBL/GenBank/DDBJ databases">
        <title>Genome sequence of Kerstersia gyiorum CG1.</title>
        <authorList>
            <person name="Greninger A.L."/>
            <person name="Kozyreva V."/>
            <person name="Chaturvedi V."/>
        </authorList>
    </citation>
    <scope>NUCLEOTIDE SEQUENCE [LARGE SCALE GENOMIC DNA]</scope>
    <source>
        <strain evidence="15 16">CG1</strain>
    </source>
</reference>
<comment type="similarity">
    <text evidence="2">In the C-terminal section; belongs to the transpeptidase family.</text>
</comment>
<dbReference type="Pfam" id="PF06832">
    <property type="entry name" value="BiPBP_C"/>
    <property type="match status" value="1"/>
</dbReference>
<sequence>MLVAVALLWLADRCFPLPMPAAATARVVLAEDGTPLWRFADADGVWRYEARREDISPYYIEALLAYEDRWFWQHPGINPVALGRATWLNLRYGRVVSGGSTISMQVARLLDPHPRTVAGKLRQVWRTLQLEWHYSKEEILELYLNRAPFGGVLEGVAAASWTYLGKSPAELSRAEAALLAVLPQAPSRLRPDRHPELAQQARDKVLARMAEQGIWSAAEVEEALMEPVHLFTLPRPQAAPLLARRLVQQQGAAPVIRTTIDGMLQLRIEQAMQRWKATLPPRVSAAVLVIEHDTMAVRAYAGSVDFLDTARNGQVDMVTAIRSPGSTLKPFLFSLALDEGLIHSSSLLQDVPRHYGEYRPQNFAADFSGPVSAAEALSRSLNLPLVQLLEAYGPVRFATELREAGLPLRLPQQAVPNLSLILGGAGTSLEQLVAAYSVYARGGNMAAPRYADDEPLLERRLISPGAAWITRQVLSGRLTPDQPAAGANALAWKTGTSYGFRDAWAVGVGPRYLIGVWVGRPDGAPVAGQFGQAAAAPLLFQIHRLAHRESASLARQMAAGAPAQVGTARICWPLGQPMPEGSPDCRQARQAWVLDGVTPPTLLAGDQRPGAGLLLDYWVSAAGLRVAAACPGARPASMVAWPQPLEPWLPRQERLSARLPGVDPACPPPVVDTGTPLVILGVREGDRLRRPARSQAPVTLNLSALGGSGQRWWYMNGWALQERELAGLLKVALRQPGRYRITLLDEAGQTASVGFEVLE</sequence>
<dbReference type="NCBIfam" id="NF008414">
    <property type="entry name" value="PRK11240.1"/>
    <property type="match status" value="1"/>
</dbReference>
<keyword evidence="4" id="KW-0121">Carboxypeptidase</keyword>
<dbReference type="PATRIC" id="fig|206506.3.peg.783"/>
<dbReference type="InterPro" id="IPR001460">
    <property type="entry name" value="PCN-bd_Tpept"/>
</dbReference>
<evidence type="ECO:0000256" key="6">
    <source>
        <dbReference type="ARBA" id="ARBA00022676"/>
    </source>
</evidence>
<dbReference type="GO" id="GO:0030288">
    <property type="term" value="C:outer membrane-bounded periplasmic space"/>
    <property type="evidence" value="ECO:0007669"/>
    <property type="project" value="TreeGrafter"/>
</dbReference>
<dbReference type="NCBIfam" id="TIGR02073">
    <property type="entry name" value="PBP_1c"/>
    <property type="match status" value="1"/>
</dbReference>
<dbReference type="Gene3D" id="3.40.710.10">
    <property type="entry name" value="DD-peptidase/beta-lactamase superfamily"/>
    <property type="match status" value="1"/>
</dbReference>
<keyword evidence="16" id="KW-1185">Reference proteome</keyword>
<keyword evidence="7" id="KW-0808">Transferase</keyword>
<dbReference type="PANTHER" id="PTHR32282:SF15">
    <property type="entry name" value="PENICILLIN-BINDING PROTEIN 1C"/>
    <property type="match status" value="1"/>
</dbReference>
<keyword evidence="5" id="KW-0645">Protease</keyword>
<evidence type="ECO:0000256" key="8">
    <source>
        <dbReference type="ARBA" id="ARBA00022801"/>
    </source>
</evidence>
<evidence type="ECO:0000256" key="11">
    <source>
        <dbReference type="ARBA" id="ARBA00049902"/>
    </source>
</evidence>
<comment type="similarity">
    <text evidence="3">In the N-terminal section; belongs to the glycosyltransferase 51 family.</text>
</comment>
<dbReference type="AlphaFoldDB" id="A0A171KX95"/>
<dbReference type="Pfam" id="PF00905">
    <property type="entry name" value="Transpeptidase"/>
    <property type="match status" value="1"/>
</dbReference>
<evidence type="ECO:0000259" key="12">
    <source>
        <dbReference type="Pfam" id="PF00905"/>
    </source>
</evidence>
<dbReference type="Gene3D" id="1.10.3810.10">
    <property type="entry name" value="Biosynthetic peptidoglycan transglycosylase-like"/>
    <property type="match status" value="1"/>
</dbReference>
<feature type="domain" description="Penicillin-binding C-terminal" evidence="14">
    <location>
        <begin position="672"/>
        <end position="755"/>
    </location>
</feature>
<dbReference type="Pfam" id="PF00912">
    <property type="entry name" value="Transgly"/>
    <property type="match status" value="1"/>
</dbReference>
<dbReference type="InterPro" id="IPR023346">
    <property type="entry name" value="Lysozyme-like_dom_sf"/>
</dbReference>
<dbReference type="InterPro" id="IPR050396">
    <property type="entry name" value="Glycosyltr_51/Transpeptidase"/>
</dbReference>